<accession>A0ABY7ZXB5</accession>
<protein>
    <submittedName>
        <fullName evidence="2">YbjN domain-containing protein</fullName>
    </submittedName>
</protein>
<evidence type="ECO:0000256" key="1">
    <source>
        <dbReference type="SAM" id="MobiDB-lite"/>
    </source>
</evidence>
<keyword evidence="3" id="KW-1185">Reference proteome</keyword>
<proteinExistence type="predicted"/>
<dbReference type="InterPro" id="IPR019660">
    <property type="entry name" value="Put_sensory_transdc_reg_YbjN"/>
</dbReference>
<reference evidence="2 3" key="1">
    <citation type="submission" date="2023-02" db="EMBL/GenBank/DDBJ databases">
        <authorList>
            <person name="Mo P."/>
        </authorList>
    </citation>
    <scope>NUCLEOTIDE SEQUENCE [LARGE SCALE GENOMIC DNA]</scope>
    <source>
        <strain evidence="2 3">HUAS 3</strain>
    </source>
</reference>
<evidence type="ECO:0000313" key="3">
    <source>
        <dbReference type="Proteomes" id="UP001219605"/>
    </source>
</evidence>
<feature type="compositionally biased region" description="Low complexity" evidence="1">
    <location>
        <begin position="534"/>
        <end position="544"/>
    </location>
</feature>
<organism evidence="2 3">
    <name type="scientific">Micromonospora cathayae</name>
    <dbReference type="NCBI Taxonomy" id="3028804"/>
    <lineage>
        <taxon>Bacteria</taxon>
        <taxon>Bacillati</taxon>
        <taxon>Actinomycetota</taxon>
        <taxon>Actinomycetes</taxon>
        <taxon>Micromonosporales</taxon>
        <taxon>Micromonosporaceae</taxon>
        <taxon>Micromonospora</taxon>
    </lineage>
</organism>
<sequence length="726" mass="74524">MSGDAVASTGALASARDLPDGPAKIAELERIAAHADAAGQVRLGVDARFALIETCRYHGEAWRLVEPVRHCLAVVDHSPALLTGDEVELLRRYQRAAVEALPASPRVGLDQARALLDDLARRLDGTEPGLVAELRCRFADQLGDGSAAREWFARWRAAGPERDCPACVAVRQAELLTGWGEWTEAVRVLEPVLADPGDCTEQPEGALAAALLPYLRLGRSAEAGWAHVRAYRRHRRERTGFRYLPAHLVFCALDGHLARGLAILVDQVPRLAGPADERSVMEFAAAGALLCRLAGEAGVTRATALPDPLHRDQADPAGPAGTTDQTGTTGAAGTTAPTGRVTPTGRAAPPGTAGTAGRTGATEPDGPGGTTGRAGSTGSTGTDGRGGPVGRSGRTGRPAGTAERARTVGRGHESWPVDALGLGHATRLAEVFGLIRSPGTGGGRDVAALGAELLATATDLAGRFDARNGTGHQSGRITARLAERPRTGVPAPLPDDPEPDDPAQVGAEPEDVGADPDRPGAGRTVVGAGPTHPEPTGSGPAPTGGTAGGGVPADSRSDSSSSAGNTGSSAGSRGGTAGSRSSGDGTAGSAGEPVPLTVAMIVAAVERRGDRCAVDPTGTVVGRWGEAMIRFERVGTAGEILHARVVATRRLPARRRAEAYEFVNAWNRDRLQPKAYVHEVENGELVLAGDLTTDLAYGVAPTQVEVLVDAAVTTGVGYAEAVAALP</sequence>
<feature type="compositionally biased region" description="Basic and acidic residues" evidence="1">
    <location>
        <begin position="403"/>
        <end position="415"/>
    </location>
</feature>
<dbReference type="EMBL" id="CP118615">
    <property type="protein sequence ID" value="WDZ87538.1"/>
    <property type="molecule type" value="Genomic_DNA"/>
</dbReference>
<feature type="compositionally biased region" description="Low complexity" evidence="1">
    <location>
        <begin position="552"/>
        <end position="571"/>
    </location>
</feature>
<gene>
    <name evidence="2" type="ORF">PVK37_14565</name>
</gene>
<feature type="compositionally biased region" description="Gly residues" evidence="1">
    <location>
        <begin position="381"/>
        <end position="390"/>
    </location>
</feature>
<dbReference type="Proteomes" id="UP001219605">
    <property type="component" value="Chromosome"/>
</dbReference>
<name>A0ABY7ZXB5_9ACTN</name>
<dbReference type="RefSeq" id="WP_275034523.1">
    <property type="nucleotide sequence ID" value="NZ_CP118615.1"/>
</dbReference>
<feature type="compositionally biased region" description="Low complexity" evidence="1">
    <location>
        <begin position="316"/>
        <end position="362"/>
    </location>
</feature>
<feature type="compositionally biased region" description="Low complexity" evidence="1">
    <location>
        <begin position="578"/>
        <end position="591"/>
    </location>
</feature>
<dbReference type="Pfam" id="PF10722">
    <property type="entry name" value="YbjN"/>
    <property type="match status" value="1"/>
</dbReference>
<evidence type="ECO:0000313" key="2">
    <source>
        <dbReference type="EMBL" id="WDZ87538.1"/>
    </source>
</evidence>
<feature type="region of interest" description="Disordered" evidence="1">
    <location>
        <begin position="464"/>
        <end position="592"/>
    </location>
</feature>
<feature type="region of interest" description="Disordered" evidence="1">
    <location>
        <begin position="306"/>
        <end position="417"/>
    </location>
</feature>